<dbReference type="PROSITE" id="PS51206">
    <property type="entry name" value="SF3_HELICASE_1"/>
    <property type="match status" value="1"/>
</dbReference>
<evidence type="ECO:0000256" key="1">
    <source>
        <dbReference type="ARBA" id="ARBA00022741"/>
    </source>
</evidence>
<dbReference type="EMBL" id="JBHSON010000004">
    <property type="protein sequence ID" value="MFC5744796.1"/>
    <property type="molecule type" value="Genomic_DNA"/>
</dbReference>
<evidence type="ECO:0000256" key="3">
    <source>
        <dbReference type="ARBA" id="ARBA00022840"/>
    </source>
</evidence>
<organism evidence="6 7">
    <name type="scientific">Actinomadura rugatobispora</name>
    <dbReference type="NCBI Taxonomy" id="1994"/>
    <lineage>
        <taxon>Bacteria</taxon>
        <taxon>Bacillati</taxon>
        <taxon>Actinomycetota</taxon>
        <taxon>Actinomycetes</taxon>
        <taxon>Streptosporangiales</taxon>
        <taxon>Thermomonosporaceae</taxon>
        <taxon>Actinomadura</taxon>
    </lineage>
</organism>
<feature type="compositionally biased region" description="Basic and acidic residues" evidence="4">
    <location>
        <begin position="269"/>
        <end position="281"/>
    </location>
</feature>
<evidence type="ECO:0000313" key="6">
    <source>
        <dbReference type="EMBL" id="MFC5744796.1"/>
    </source>
</evidence>
<dbReference type="InterPro" id="IPR014818">
    <property type="entry name" value="Phage/plasmid_primase_P4_C"/>
</dbReference>
<dbReference type="Pfam" id="PF19263">
    <property type="entry name" value="DUF5906"/>
    <property type="match status" value="1"/>
</dbReference>
<dbReference type="RefSeq" id="WP_378280273.1">
    <property type="nucleotide sequence ID" value="NZ_JBHSON010000004.1"/>
</dbReference>
<evidence type="ECO:0000256" key="2">
    <source>
        <dbReference type="ARBA" id="ARBA00022801"/>
    </source>
</evidence>
<keyword evidence="1" id="KW-0547">Nucleotide-binding</keyword>
<dbReference type="Gene3D" id="3.30.720.160">
    <property type="entry name" value="Bifunctional DNA primase/polymerase, N-terminal"/>
    <property type="match status" value="1"/>
</dbReference>
<sequence>MTDQPAPRTEALLNAAQALAAAGCSTVPARTDGSKAPAAFWKTYQTQRADPDQLNRWFTTGAFDGLGIITGQISAPGGAYLEMLELEGRAVHEHLIETYAQALTDHGQEELWTRITGGYLETTPSGGLHILYRVTADQPRGNTKLARRPSTSDELTAWKTTQQAGIDTEPDPQIRARRQAALDNITRGEQVPQVLIETRGEGGFVIVAPSGGHTHPSGQPWVLLVGGPATIATITEEERDTLHALATLLDTLPAPEPPAAPQRSPTGPRDADEDRLRPGDDFNAKATWSEILEPHGWRRTRSYGDATGWCRPGKSGPHVSATTGRSGTDNLYVFSSSTIFDTEEPYSKFAAYALLEHAGDYAAAARALAAQGYGDPLPHGDEDLHELIADYQPQINGPFTPANPRPSIEGNLATVHELHPGARPDTAHLATTGTTYRYSDDRLALTLVAQFGDRIRYCPDRGNWLAWNGTRWNWCERGGGPVREYAKQVGRSLPEDARPDISFKQRALSAAGVTAALALAQTDPHIVVGMNDIDSHPWELNTPGGIVDLRTGKLGPPDPERLHTRITLCTPDPAADPSAWHTFLHVTFGGDDTLTTYLQRLMGYSATGYIGPHVLPFSWGSGGNGKGVFLETSQHILGDYATTAPVGFLMASQFQGHETEIARLAGARMVLCSEVNEDDRFDEAKVKQLTGGDTLTARFMRQDHFTFEPTHHLWLMGNHQPSVQSGGRAFWRRLRLIPFTHEVPDDQIIDDLQGILTRDHGPAILNWIVQGAAMFADQGLKPEPESVTAATENYKKEQDTVARFVEECCRVGGGEQVQIKVAIVRDAYERWCTAVGEKPVSAKKLTQELSKHGAGRGRGPGGGARVYSNLTVMSVEGDDEGGDGARSDEGWFR</sequence>
<dbReference type="SUPFAM" id="SSF56747">
    <property type="entry name" value="Prim-pol domain"/>
    <property type="match status" value="1"/>
</dbReference>
<dbReference type="Gene3D" id="3.40.50.300">
    <property type="entry name" value="P-loop containing nucleotide triphosphate hydrolases"/>
    <property type="match status" value="1"/>
</dbReference>
<proteinExistence type="predicted"/>
<feature type="domain" description="SF3 helicase" evidence="5">
    <location>
        <begin position="593"/>
        <end position="752"/>
    </location>
</feature>
<dbReference type="PANTHER" id="PTHR35372">
    <property type="entry name" value="ATP BINDING PROTEIN-RELATED"/>
    <property type="match status" value="1"/>
</dbReference>
<dbReference type="Pfam" id="PF09250">
    <property type="entry name" value="Prim-Pol"/>
    <property type="match status" value="1"/>
</dbReference>
<dbReference type="InterPro" id="IPR006500">
    <property type="entry name" value="Helicase_put_C_phage/plasmid"/>
</dbReference>
<reference evidence="7" key="1">
    <citation type="journal article" date="2019" name="Int. J. Syst. Evol. Microbiol.">
        <title>The Global Catalogue of Microorganisms (GCM) 10K type strain sequencing project: providing services to taxonomists for standard genome sequencing and annotation.</title>
        <authorList>
            <consortium name="The Broad Institute Genomics Platform"/>
            <consortium name="The Broad Institute Genome Sequencing Center for Infectious Disease"/>
            <person name="Wu L."/>
            <person name="Ma J."/>
        </authorList>
    </citation>
    <scope>NUCLEOTIDE SEQUENCE [LARGE SCALE GENOMIC DNA]</scope>
    <source>
        <strain evidence="7">KCTC 42087</strain>
    </source>
</reference>
<dbReference type="InterPro" id="IPR045455">
    <property type="entry name" value="NrS-1_pol-like_helicase"/>
</dbReference>
<dbReference type="InterPro" id="IPR027417">
    <property type="entry name" value="P-loop_NTPase"/>
</dbReference>
<feature type="region of interest" description="Disordered" evidence="4">
    <location>
        <begin position="874"/>
        <end position="893"/>
    </location>
</feature>
<evidence type="ECO:0000259" key="5">
    <source>
        <dbReference type="PROSITE" id="PS51206"/>
    </source>
</evidence>
<evidence type="ECO:0000256" key="4">
    <source>
        <dbReference type="SAM" id="MobiDB-lite"/>
    </source>
</evidence>
<dbReference type="NCBIfam" id="TIGR01613">
    <property type="entry name" value="primase_Cterm"/>
    <property type="match status" value="1"/>
</dbReference>
<dbReference type="PANTHER" id="PTHR35372:SF2">
    <property type="entry name" value="SF3 HELICASE DOMAIN-CONTAINING PROTEIN"/>
    <property type="match status" value="1"/>
</dbReference>
<keyword evidence="3" id="KW-0067">ATP-binding</keyword>
<name>A0ABW0ZNJ6_9ACTN</name>
<evidence type="ECO:0000313" key="7">
    <source>
        <dbReference type="Proteomes" id="UP001596074"/>
    </source>
</evidence>
<dbReference type="SMART" id="SM00943">
    <property type="entry name" value="Prim-Pol"/>
    <property type="match status" value="1"/>
</dbReference>
<dbReference type="InterPro" id="IPR014015">
    <property type="entry name" value="Helicase_SF3_DNA-vir"/>
</dbReference>
<gene>
    <name evidence="6" type="ORF">ACFPZN_04125</name>
</gene>
<dbReference type="InterPro" id="IPR051620">
    <property type="entry name" value="ORF904-like_C"/>
</dbReference>
<dbReference type="Pfam" id="PF08706">
    <property type="entry name" value="D5_N"/>
    <property type="match status" value="1"/>
</dbReference>
<feature type="compositionally biased region" description="Basic and acidic residues" evidence="4">
    <location>
        <begin position="883"/>
        <end position="893"/>
    </location>
</feature>
<keyword evidence="7" id="KW-1185">Reference proteome</keyword>
<comment type="caution">
    <text evidence="6">The sequence shown here is derived from an EMBL/GenBank/DDBJ whole genome shotgun (WGS) entry which is preliminary data.</text>
</comment>
<dbReference type="Proteomes" id="UP001596074">
    <property type="component" value="Unassembled WGS sequence"/>
</dbReference>
<accession>A0ABW0ZNJ6</accession>
<dbReference type="SMART" id="SM00885">
    <property type="entry name" value="D5_N"/>
    <property type="match status" value="1"/>
</dbReference>
<protein>
    <submittedName>
        <fullName evidence="6">Phage/plasmid primase, P4 family</fullName>
    </submittedName>
</protein>
<dbReference type="InterPro" id="IPR015330">
    <property type="entry name" value="DNA_primase/pol_bifunc_N"/>
</dbReference>
<keyword evidence="2" id="KW-0378">Hydrolase</keyword>
<feature type="region of interest" description="Disordered" evidence="4">
    <location>
        <begin position="252"/>
        <end position="281"/>
    </location>
</feature>